<evidence type="ECO:0000256" key="1">
    <source>
        <dbReference type="SAM" id="MobiDB-lite"/>
    </source>
</evidence>
<proteinExistence type="predicted"/>
<feature type="region of interest" description="Disordered" evidence="1">
    <location>
        <begin position="1"/>
        <end position="32"/>
    </location>
</feature>
<protein>
    <submittedName>
        <fullName evidence="2">Uncharacterized protein</fullName>
    </submittedName>
</protein>
<dbReference type="AlphaFoldDB" id="A0A380P0D8"/>
<sequence length="55" mass="6096">MTPPNVRPEDDHPDPPRPAAPEATEPDLKPEAPAARYVRCPMLACGRLHEIADPW</sequence>
<reference evidence="2 3" key="1">
    <citation type="submission" date="2018-06" db="EMBL/GenBank/DDBJ databases">
        <authorList>
            <consortium name="Pathogen Informatics"/>
            <person name="Doyle S."/>
        </authorList>
    </citation>
    <scope>NUCLEOTIDE SEQUENCE [LARGE SCALE GENOMIC DNA]</scope>
    <source>
        <strain evidence="2 3">NCTC7807</strain>
    </source>
</reference>
<evidence type="ECO:0000313" key="3">
    <source>
        <dbReference type="Proteomes" id="UP000254150"/>
    </source>
</evidence>
<organism evidence="2 3">
    <name type="scientific">Streptomyces griseus</name>
    <dbReference type="NCBI Taxonomy" id="1911"/>
    <lineage>
        <taxon>Bacteria</taxon>
        <taxon>Bacillati</taxon>
        <taxon>Actinomycetota</taxon>
        <taxon>Actinomycetes</taxon>
        <taxon>Kitasatosporales</taxon>
        <taxon>Streptomycetaceae</taxon>
        <taxon>Streptomyces</taxon>
    </lineage>
</organism>
<gene>
    <name evidence="2" type="ORF">NCTC7807_03214</name>
</gene>
<dbReference type="Proteomes" id="UP000254150">
    <property type="component" value="Unassembled WGS sequence"/>
</dbReference>
<evidence type="ECO:0000313" key="2">
    <source>
        <dbReference type="EMBL" id="SUP57513.1"/>
    </source>
</evidence>
<accession>A0A380P0D8</accession>
<name>A0A380P0D8_STRGR</name>
<dbReference type="EMBL" id="UHID01000006">
    <property type="protein sequence ID" value="SUP57513.1"/>
    <property type="molecule type" value="Genomic_DNA"/>
</dbReference>